<dbReference type="EMBL" id="JAERRB010000001">
    <property type="protein sequence ID" value="MBL0740220.1"/>
    <property type="molecule type" value="Genomic_DNA"/>
</dbReference>
<accession>A0ABS1KL88</accession>
<evidence type="ECO:0000256" key="4">
    <source>
        <dbReference type="ARBA" id="ARBA00017099"/>
    </source>
</evidence>
<evidence type="ECO:0000256" key="3">
    <source>
        <dbReference type="ARBA" id="ARBA00012929"/>
    </source>
</evidence>
<comment type="similarity">
    <text evidence="2 6">Belongs to the dTDP-4-dehydrorhamnose reductase family.</text>
</comment>
<keyword evidence="9" id="KW-1185">Reference proteome</keyword>
<gene>
    <name evidence="8" type="ORF">JI741_03265</name>
</gene>
<evidence type="ECO:0000259" key="7">
    <source>
        <dbReference type="Pfam" id="PF04321"/>
    </source>
</evidence>
<evidence type="ECO:0000256" key="6">
    <source>
        <dbReference type="RuleBase" id="RU364082"/>
    </source>
</evidence>
<keyword evidence="6" id="KW-0560">Oxidoreductase</keyword>
<feature type="domain" description="RmlD-like substrate binding" evidence="7">
    <location>
        <begin position="1"/>
        <end position="294"/>
    </location>
</feature>
<dbReference type="InterPro" id="IPR005913">
    <property type="entry name" value="dTDP_dehydrorham_reduct"/>
</dbReference>
<dbReference type="CDD" id="cd05254">
    <property type="entry name" value="dTDP_HR_like_SDR_e"/>
    <property type="match status" value="1"/>
</dbReference>
<sequence>MKILVTGANGLLGQKLIERWQGDPSIDLYTTARRAAVLPVDPDKFFLADLTDPHAVEALVDRIKPDTIVHTAAMTQVDQCEQDKAGCWKVNVDAVDYLIQASRKNNAHLVHLSTDFIFDGSHGPLQESDQPNPVNYYGESKVAAEKLVMESGLTWSIVRTVLVYGITQDMSRSNIITWVKKNLEAGSVIKVVTDQWRTPTLAEDLAEGCHLVAVQRATGVYHISGKDFLTPHQMALQTADFFQLDASLIQETNAAIFKETARRPLRTGFIIDKAVRELGYAPHSFREGMALVSSQLKK</sequence>
<organism evidence="8 9">
    <name type="scientific">Chryseolinea lacunae</name>
    <dbReference type="NCBI Taxonomy" id="2801331"/>
    <lineage>
        <taxon>Bacteria</taxon>
        <taxon>Pseudomonadati</taxon>
        <taxon>Bacteroidota</taxon>
        <taxon>Cytophagia</taxon>
        <taxon>Cytophagales</taxon>
        <taxon>Fulvivirgaceae</taxon>
        <taxon>Chryseolinea</taxon>
    </lineage>
</organism>
<comment type="caution">
    <text evidence="8">The sequence shown here is derived from an EMBL/GenBank/DDBJ whole genome shotgun (WGS) entry which is preliminary data.</text>
</comment>
<name>A0ABS1KL88_9BACT</name>
<dbReference type="PANTHER" id="PTHR10491">
    <property type="entry name" value="DTDP-4-DEHYDRORHAMNOSE REDUCTASE"/>
    <property type="match status" value="1"/>
</dbReference>
<evidence type="ECO:0000313" key="8">
    <source>
        <dbReference type="EMBL" id="MBL0740220.1"/>
    </source>
</evidence>
<dbReference type="EC" id="1.1.1.133" evidence="3 6"/>
<evidence type="ECO:0000313" key="9">
    <source>
        <dbReference type="Proteomes" id="UP000613030"/>
    </source>
</evidence>
<dbReference type="RefSeq" id="WP_202007328.1">
    <property type="nucleotide sequence ID" value="NZ_JAERRB010000001.1"/>
</dbReference>
<dbReference type="InterPro" id="IPR029903">
    <property type="entry name" value="RmlD-like-bd"/>
</dbReference>
<dbReference type="Proteomes" id="UP000613030">
    <property type="component" value="Unassembled WGS sequence"/>
</dbReference>
<dbReference type="SUPFAM" id="SSF51735">
    <property type="entry name" value="NAD(P)-binding Rossmann-fold domains"/>
    <property type="match status" value="1"/>
</dbReference>
<dbReference type="Pfam" id="PF04321">
    <property type="entry name" value="RmlD_sub_bind"/>
    <property type="match status" value="1"/>
</dbReference>
<dbReference type="Gene3D" id="3.40.50.720">
    <property type="entry name" value="NAD(P)-binding Rossmann-like Domain"/>
    <property type="match status" value="1"/>
</dbReference>
<dbReference type="PANTHER" id="PTHR10491:SF4">
    <property type="entry name" value="METHIONINE ADENOSYLTRANSFERASE 2 SUBUNIT BETA"/>
    <property type="match status" value="1"/>
</dbReference>
<keyword evidence="6" id="KW-0521">NADP</keyword>
<reference evidence="8 9" key="1">
    <citation type="submission" date="2021-01" db="EMBL/GenBank/DDBJ databases">
        <title>Chryseolinea sp. Jin1 Genome sequencing and assembly.</title>
        <authorList>
            <person name="Kim I."/>
        </authorList>
    </citation>
    <scope>NUCLEOTIDE SEQUENCE [LARGE SCALE GENOMIC DNA]</scope>
    <source>
        <strain evidence="8 9">Jin1</strain>
    </source>
</reference>
<protein>
    <recommendedName>
        <fullName evidence="4 6">dTDP-4-dehydrorhamnose reductase</fullName>
        <ecNumber evidence="3 6">1.1.1.133</ecNumber>
    </recommendedName>
</protein>
<evidence type="ECO:0000256" key="2">
    <source>
        <dbReference type="ARBA" id="ARBA00010944"/>
    </source>
</evidence>
<proteinExistence type="inferred from homology"/>
<comment type="pathway">
    <text evidence="1 6">Carbohydrate biosynthesis; dTDP-L-rhamnose biosynthesis.</text>
</comment>
<comment type="function">
    <text evidence="6">Catalyzes the reduction of dTDP-6-deoxy-L-lyxo-4-hexulose to yield dTDP-L-rhamnose.</text>
</comment>
<evidence type="ECO:0000256" key="1">
    <source>
        <dbReference type="ARBA" id="ARBA00004781"/>
    </source>
</evidence>
<comment type="catalytic activity">
    <reaction evidence="5">
        <text>dTDP-beta-L-rhamnose + NADP(+) = dTDP-4-dehydro-beta-L-rhamnose + NADPH + H(+)</text>
        <dbReference type="Rhea" id="RHEA:21796"/>
        <dbReference type="ChEBI" id="CHEBI:15378"/>
        <dbReference type="ChEBI" id="CHEBI:57510"/>
        <dbReference type="ChEBI" id="CHEBI:57783"/>
        <dbReference type="ChEBI" id="CHEBI:58349"/>
        <dbReference type="ChEBI" id="CHEBI:62830"/>
        <dbReference type="EC" id="1.1.1.133"/>
    </reaction>
</comment>
<dbReference type="InterPro" id="IPR036291">
    <property type="entry name" value="NAD(P)-bd_dom_sf"/>
</dbReference>
<evidence type="ECO:0000256" key="5">
    <source>
        <dbReference type="ARBA" id="ARBA00048200"/>
    </source>
</evidence>